<gene>
    <name evidence="10" type="primary">LOC101509849</name>
</gene>
<dbReference type="InterPro" id="IPR002921">
    <property type="entry name" value="Fungal_lipase-type"/>
</dbReference>
<dbReference type="GO" id="GO:0005737">
    <property type="term" value="C:cytoplasm"/>
    <property type="evidence" value="ECO:0007669"/>
    <property type="project" value="UniProtKB-SubCell"/>
</dbReference>
<evidence type="ECO:0000259" key="8">
    <source>
        <dbReference type="Pfam" id="PF18117"/>
    </source>
</evidence>
<dbReference type="OrthoDB" id="426718at2759"/>
<evidence type="ECO:0000256" key="4">
    <source>
        <dbReference type="ARBA" id="ARBA00022801"/>
    </source>
</evidence>
<dbReference type="PANTHER" id="PTHR47090">
    <property type="entry name" value="PROTEIN EDS1-RELATED"/>
    <property type="match status" value="1"/>
</dbReference>
<evidence type="ECO:0000256" key="3">
    <source>
        <dbReference type="ARBA" id="ARBA00022490"/>
    </source>
</evidence>
<dbReference type="Pfam" id="PF01764">
    <property type="entry name" value="Lipase_3"/>
    <property type="match status" value="1"/>
</dbReference>
<dbReference type="InterPro" id="IPR041266">
    <property type="entry name" value="EDS1_EP"/>
</dbReference>
<dbReference type="PaxDb" id="3827-XP_004501967.1"/>
<dbReference type="ESTHER" id="cicar-a0a1s2yak2">
    <property type="family name" value="Plant_lipase_EDS1-like"/>
</dbReference>
<dbReference type="SUPFAM" id="SSF53474">
    <property type="entry name" value="alpha/beta-Hydrolases"/>
    <property type="match status" value="1"/>
</dbReference>
<dbReference type="InterPro" id="IPR044214">
    <property type="entry name" value="EDS1-like"/>
</dbReference>
<dbReference type="InterPro" id="IPR029058">
    <property type="entry name" value="AB_hydrolase_fold"/>
</dbReference>
<evidence type="ECO:0000256" key="5">
    <source>
        <dbReference type="ARBA" id="ARBA00022821"/>
    </source>
</evidence>
<dbReference type="GeneID" id="101509849"/>
<keyword evidence="3" id="KW-0963">Cytoplasm</keyword>
<dbReference type="GO" id="GO:0005634">
    <property type="term" value="C:nucleus"/>
    <property type="evidence" value="ECO:0007669"/>
    <property type="project" value="UniProtKB-SubCell"/>
</dbReference>
<dbReference type="eggNOG" id="ENOG502S90Y">
    <property type="taxonomic scope" value="Eukaryota"/>
</dbReference>
<proteinExistence type="predicted"/>
<dbReference type="RefSeq" id="XP_004501967.1">
    <property type="nucleotide sequence ID" value="XM_004501910.3"/>
</dbReference>
<keyword evidence="9" id="KW-1185">Reference proteome</keyword>
<feature type="domain" description="EDS1 EP" evidence="8">
    <location>
        <begin position="419"/>
        <end position="613"/>
    </location>
</feature>
<dbReference type="GO" id="GO:0006952">
    <property type="term" value="P:defense response"/>
    <property type="evidence" value="ECO:0007669"/>
    <property type="project" value="UniProtKB-KW"/>
</dbReference>
<name>A0A1S2YAK2_CICAR</name>
<evidence type="ECO:0000256" key="2">
    <source>
        <dbReference type="ARBA" id="ARBA00004496"/>
    </source>
</evidence>
<dbReference type="GO" id="GO:0006629">
    <property type="term" value="P:lipid metabolic process"/>
    <property type="evidence" value="ECO:0007669"/>
    <property type="project" value="InterPro"/>
</dbReference>
<evidence type="ECO:0000259" key="7">
    <source>
        <dbReference type="Pfam" id="PF01764"/>
    </source>
</evidence>
<dbReference type="GO" id="GO:0016787">
    <property type="term" value="F:hydrolase activity"/>
    <property type="evidence" value="ECO:0007669"/>
    <property type="project" value="UniProtKB-KW"/>
</dbReference>
<evidence type="ECO:0000313" key="10">
    <source>
        <dbReference type="RefSeq" id="XP_004501967.1"/>
    </source>
</evidence>
<reference evidence="9" key="1">
    <citation type="journal article" date="2013" name="Nat. Biotechnol.">
        <title>Draft genome sequence of chickpea (Cicer arietinum) provides a resource for trait improvement.</title>
        <authorList>
            <person name="Varshney R.K."/>
            <person name="Song C."/>
            <person name="Saxena R.K."/>
            <person name="Azam S."/>
            <person name="Yu S."/>
            <person name="Sharpe A.G."/>
            <person name="Cannon S."/>
            <person name="Baek J."/>
            <person name="Rosen B.D."/>
            <person name="Tar'an B."/>
            <person name="Millan T."/>
            <person name="Zhang X."/>
            <person name="Ramsay L.D."/>
            <person name="Iwata A."/>
            <person name="Wang Y."/>
            <person name="Nelson W."/>
            <person name="Farmer A.D."/>
            <person name="Gaur P.M."/>
            <person name="Soderlund C."/>
            <person name="Penmetsa R.V."/>
            <person name="Xu C."/>
            <person name="Bharti A.K."/>
            <person name="He W."/>
            <person name="Winter P."/>
            <person name="Zhao S."/>
            <person name="Hane J.K."/>
            <person name="Carrasquilla-Garcia N."/>
            <person name="Condie J.A."/>
            <person name="Upadhyaya H.D."/>
            <person name="Luo M.C."/>
            <person name="Thudi M."/>
            <person name="Gowda C.L."/>
            <person name="Singh N.P."/>
            <person name="Lichtenzveig J."/>
            <person name="Gali K.K."/>
            <person name="Rubio J."/>
            <person name="Nadarajan N."/>
            <person name="Dolezel J."/>
            <person name="Bansal K.C."/>
            <person name="Xu X."/>
            <person name="Edwards D."/>
            <person name="Zhang G."/>
            <person name="Kahl G."/>
            <person name="Gil J."/>
            <person name="Singh K.B."/>
            <person name="Datta S.K."/>
            <person name="Jackson S.A."/>
            <person name="Wang J."/>
            <person name="Cook D.R."/>
        </authorList>
    </citation>
    <scope>NUCLEOTIDE SEQUENCE [LARGE SCALE GENOMIC DNA]</scope>
    <source>
        <strain evidence="9">cv. CDC Frontier</strain>
    </source>
</reference>
<reference evidence="10" key="2">
    <citation type="submission" date="2025-08" db="UniProtKB">
        <authorList>
            <consortium name="RefSeq"/>
        </authorList>
    </citation>
    <scope>IDENTIFICATION</scope>
    <source>
        <tissue evidence="10">Etiolated seedlings</tissue>
    </source>
</reference>
<dbReference type="AlphaFoldDB" id="A0A1S2YAK2"/>
<evidence type="ECO:0000256" key="1">
    <source>
        <dbReference type="ARBA" id="ARBA00004123"/>
    </source>
</evidence>
<dbReference type="KEGG" id="cam:101509849"/>
<dbReference type="PANTHER" id="PTHR47090:SF2">
    <property type="entry name" value="PROTEIN EDS1-RELATED"/>
    <property type="match status" value="1"/>
</dbReference>
<evidence type="ECO:0000256" key="6">
    <source>
        <dbReference type="ARBA" id="ARBA00023242"/>
    </source>
</evidence>
<comment type="subcellular location">
    <subcellularLocation>
        <location evidence="2">Cytoplasm</location>
    </subcellularLocation>
    <subcellularLocation>
        <location evidence="1">Nucleus</location>
    </subcellularLocation>
</comment>
<dbReference type="Proteomes" id="UP000087171">
    <property type="component" value="Chromosome Ca5"/>
</dbReference>
<sequence>MASSRGGSESMELSADKIEKSFAAALKVHKTPEKHYLLEKNNKTNPPEVIISFPASGAFKDWYSKTTFGETEIDLSLFPSLRSIGNNEPALVNKSFLQRFKDILTKSSLRDEVVRAMNRQKQIVFAGHSSGGPLAILATLWTLENYLTPKSQGGIPPLCITFGSPLIGDHIFSHATRREIWSHYFFHFVMRYDIVPRILLAPLSSFDQRFETVSQLIDPKYKSFMSESSLGRIASISDFYFEVMSNAATVTRHAACKLMGTTEATLETIANFVPLSLYRPFGTYIFCTTSGNEGKQIVIKNPDAVLQVMFFSAQLSSEAESDEVSYKSLRQHISYGTELIKNLGMQNVVVLDQLQNLPLSDNTTLDGIIGTINTALNDLGLSTRARLCIEAAAALEERKRNNEKIIEQKKGFMEEKMKELKRYKETWEHQKKGYYDGFKEQADPEDFKANVKRLDLAGVWDEIIDKLIKNELPEGFEGKKEWIEIGTRFRRLVEPLDIANYYRHSRNRDGRVYMDKGGRPKRYRYTQRWLEHYEKRGDEGYSESCFWAEVEDLSYDNKSFEDVKERVVVLEEKIKKWRDRNDVGKDVFLEGSTFVKWWKSLPEQHRQQSCIQNLVQL</sequence>
<keyword evidence="4" id="KW-0378">Hydrolase</keyword>
<dbReference type="Pfam" id="PF18117">
    <property type="entry name" value="EDS1_EP"/>
    <property type="match status" value="1"/>
</dbReference>
<keyword evidence="6" id="KW-0539">Nucleus</keyword>
<feature type="domain" description="Fungal lipase-type" evidence="7">
    <location>
        <begin position="79"/>
        <end position="199"/>
    </location>
</feature>
<accession>A0A1S2YAK2</accession>
<dbReference type="Gene3D" id="3.40.50.1820">
    <property type="entry name" value="alpha/beta hydrolase"/>
    <property type="match status" value="1"/>
</dbReference>
<organism evidence="9 10">
    <name type="scientific">Cicer arietinum</name>
    <name type="common">Chickpea</name>
    <name type="synonym">Garbanzo</name>
    <dbReference type="NCBI Taxonomy" id="3827"/>
    <lineage>
        <taxon>Eukaryota</taxon>
        <taxon>Viridiplantae</taxon>
        <taxon>Streptophyta</taxon>
        <taxon>Embryophyta</taxon>
        <taxon>Tracheophyta</taxon>
        <taxon>Spermatophyta</taxon>
        <taxon>Magnoliopsida</taxon>
        <taxon>eudicotyledons</taxon>
        <taxon>Gunneridae</taxon>
        <taxon>Pentapetalae</taxon>
        <taxon>rosids</taxon>
        <taxon>fabids</taxon>
        <taxon>Fabales</taxon>
        <taxon>Fabaceae</taxon>
        <taxon>Papilionoideae</taxon>
        <taxon>50 kb inversion clade</taxon>
        <taxon>NPAAA clade</taxon>
        <taxon>Hologalegina</taxon>
        <taxon>IRL clade</taxon>
        <taxon>Cicereae</taxon>
        <taxon>Cicer</taxon>
    </lineage>
</organism>
<dbReference type="STRING" id="3827.A0A1S2YAK2"/>
<protein>
    <submittedName>
        <fullName evidence="10">Protein EDS1L-like</fullName>
    </submittedName>
</protein>
<evidence type="ECO:0000313" key="9">
    <source>
        <dbReference type="Proteomes" id="UP000087171"/>
    </source>
</evidence>
<keyword evidence="5" id="KW-0611">Plant defense</keyword>